<organism evidence="1 2">
    <name type="scientific">Phrynocephalus forsythii</name>
    <dbReference type="NCBI Taxonomy" id="171643"/>
    <lineage>
        <taxon>Eukaryota</taxon>
        <taxon>Metazoa</taxon>
        <taxon>Chordata</taxon>
        <taxon>Craniata</taxon>
        <taxon>Vertebrata</taxon>
        <taxon>Euteleostomi</taxon>
        <taxon>Lepidosauria</taxon>
        <taxon>Squamata</taxon>
        <taxon>Bifurcata</taxon>
        <taxon>Unidentata</taxon>
        <taxon>Episquamata</taxon>
        <taxon>Toxicofera</taxon>
        <taxon>Iguania</taxon>
        <taxon>Acrodonta</taxon>
        <taxon>Agamidae</taxon>
        <taxon>Agaminae</taxon>
        <taxon>Phrynocephalus</taxon>
    </lineage>
</organism>
<keyword evidence="2" id="KW-1185">Reference proteome</keyword>
<evidence type="ECO:0000313" key="2">
    <source>
        <dbReference type="Proteomes" id="UP001142489"/>
    </source>
</evidence>
<proteinExistence type="predicted"/>
<reference evidence="1" key="1">
    <citation type="journal article" date="2023" name="DNA Res.">
        <title>Chromosome-level genome assembly of Phrynocephalus forsythii using third-generation DNA sequencing and Hi-C analysis.</title>
        <authorList>
            <person name="Qi Y."/>
            <person name="Zhao W."/>
            <person name="Zhao Y."/>
            <person name="Niu C."/>
            <person name="Cao S."/>
            <person name="Zhang Y."/>
        </authorList>
    </citation>
    <scope>NUCLEOTIDE SEQUENCE</scope>
    <source>
        <tissue evidence="1">Muscle</tissue>
    </source>
</reference>
<gene>
    <name evidence="1" type="ORF">JRQ81_017443</name>
</gene>
<evidence type="ECO:0000313" key="1">
    <source>
        <dbReference type="EMBL" id="KAJ7324423.1"/>
    </source>
</evidence>
<comment type="caution">
    <text evidence="1">The sequence shown here is derived from an EMBL/GenBank/DDBJ whole genome shotgun (WGS) entry which is preliminary data.</text>
</comment>
<protein>
    <submittedName>
        <fullName evidence="1">Uncharacterized protein</fullName>
    </submittedName>
</protein>
<dbReference type="Proteomes" id="UP001142489">
    <property type="component" value="Unassembled WGS sequence"/>
</dbReference>
<name>A0A9Q0XQZ1_9SAUR</name>
<dbReference type="AlphaFoldDB" id="A0A9Q0XQZ1"/>
<sequence>MLPQKRFLRNVVVVAAPAPANIAIARHRRRRQLLSGCFLLAAATRAKSTTIASLPPPAFTIPLPQKQGVFLPASVIGKCGVDLSHPFTQATNQNVESSQTLGLGPCGTFPPVCWATMKILYSAFEPMVSASRFTSLPPKEDG</sequence>
<accession>A0A9Q0XQZ1</accession>
<dbReference type="EMBL" id="JAPFRF010000008">
    <property type="protein sequence ID" value="KAJ7324423.1"/>
    <property type="molecule type" value="Genomic_DNA"/>
</dbReference>